<dbReference type="InterPro" id="IPR000595">
    <property type="entry name" value="cNMP-bd_dom"/>
</dbReference>
<dbReference type="InterPro" id="IPR018490">
    <property type="entry name" value="cNMP-bd_dom_sf"/>
</dbReference>
<dbReference type="RefSeq" id="WP_209773053.1">
    <property type="nucleotide sequence ID" value="NZ_JAGINP010000038.1"/>
</dbReference>
<feature type="domain" description="Cyclic nucleotide-binding" evidence="4">
    <location>
        <begin position="44"/>
        <end position="114"/>
    </location>
</feature>
<name>A0ABS4SWR9_9PROT</name>
<keyword evidence="2" id="KW-0238">DNA-binding</keyword>
<organism evidence="6 7">
    <name type="scientific">Azospirillum rugosum</name>
    <dbReference type="NCBI Taxonomy" id="416170"/>
    <lineage>
        <taxon>Bacteria</taxon>
        <taxon>Pseudomonadati</taxon>
        <taxon>Pseudomonadota</taxon>
        <taxon>Alphaproteobacteria</taxon>
        <taxon>Rhodospirillales</taxon>
        <taxon>Azospirillaceae</taxon>
        <taxon>Azospirillum</taxon>
    </lineage>
</organism>
<feature type="domain" description="HTH crp-type" evidence="5">
    <location>
        <begin position="178"/>
        <end position="260"/>
    </location>
</feature>
<dbReference type="InterPro" id="IPR050397">
    <property type="entry name" value="Env_Response_Regulators"/>
</dbReference>
<dbReference type="SMART" id="SM00419">
    <property type="entry name" value="HTH_CRP"/>
    <property type="match status" value="1"/>
</dbReference>
<dbReference type="PROSITE" id="PS51063">
    <property type="entry name" value="HTH_CRP_2"/>
    <property type="match status" value="1"/>
</dbReference>
<keyword evidence="1" id="KW-0805">Transcription regulation</keyword>
<comment type="caution">
    <text evidence="6">The sequence shown here is derived from an EMBL/GenBank/DDBJ whole genome shotgun (WGS) entry which is preliminary data.</text>
</comment>
<dbReference type="PROSITE" id="PS50042">
    <property type="entry name" value="CNMP_BINDING_3"/>
    <property type="match status" value="1"/>
</dbReference>
<dbReference type="SUPFAM" id="SSF46785">
    <property type="entry name" value="Winged helix' DNA-binding domain"/>
    <property type="match status" value="1"/>
</dbReference>
<dbReference type="InterPro" id="IPR012318">
    <property type="entry name" value="HTH_CRP"/>
</dbReference>
<dbReference type="Proteomes" id="UP000781958">
    <property type="component" value="Unassembled WGS sequence"/>
</dbReference>
<sequence length="286" mass="31205">MRDEAGARIARSDRTPDLGLAPDFGPAPVHWLSCGQCPVHDVSVCRRVDRHDIDRLFPHGARTSARKAGVPLFHQGEPFDHILIVQSGWAVIYKLFEDGRRQIIRFAMPGDLIGFEGSGDAGMAYSADAITDMTVCAIKRAVFYRVCAESPRLAMNFASIVTREALAAWNHVGALGQQAALGRVANLLLDLHRRITSHRDGRTDGNRQRADTVLHLPLSQIHIADATGLTPVHVCRTLKQLKAERLLEFRKGDLVLLDPGRLARIAQLDPDIGPDPGSNIGASAVA</sequence>
<reference evidence="6 7" key="1">
    <citation type="submission" date="2021-03" db="EMBL/GenBank/DDBJ databases">
        <title>Genomic Encyclopedia of Type Strains, Phase III (KMG-III): the genomes of soil and plant-associated and newly described type strains.</title>
        <authorList>
            <person name="Whitman W."/>
        </authorList>
    </citation>
    <scope>NUCLEOTIDE SEQUENCE [LARGE SCALE GENOMIC DNA]</scope>
    <source>
        <strain evidence="6 7">IMMIB AFH-6</strain>
    </source>
</reference>
<evidence type="ECO:0000256" key="3">
    <source>
        <dbReference type="ARBA" id="ARBA00023163"/>
    </source>
</evidence>
<keyword evidence="3" id="KW-0804">Transcription</keyword>
<evidence type="ECO:0000313" key="7">
    <source>
        <dbReference type="Proteomes" id="UP000781958"/>
    </source>
</evidence>
<dbReference type="PANTHER" id="PTHR24567">
    <property type="entry name" value="CRP FAMILY TRANSCRIPTIONAL REGULATORY PROTEIN"/>
    <property type="match status" value="1"/>
</dbReference>
<dbReference type="Gene3D" id="2.60.120.10">
    <property type="entry name" value="Jelly Rolls"/>
    <property type="match status" value="1"/>
</dbReference>
<dbReference type="EMBL" id="JAGINP010000038">
    <property type="protein sequence ID" value="MBP2296998.1"/>
    <property type="molecule type" value="Genomic_DNA"/>
</dbReference>
<protein>
    <submittedName>
        <fullName evidence="6">CRP-like cAMP-binding protein</fullName>
    </submittedName>
</protein>
<dbReference type="Pfam" id="PF13545">
    <property type="entry name" value="HTH_Crp_2"/>
    <property type="match status" value="1"/>
</dbReference>
<evidence type="ECO:0000256" key="2">
    <source>
        <dbReference type="ARBA" id="ARBA00023125"/>
    </source>
</evidence>
<accession>A0ABS4SWR9</accession>
<proteinExistence type="predicted"/>
<dbReference type="SUPFAM" id="SSF51206">
    <property type="entry name" value="cAMP-binding domain-like"/>
    <property type="match status" value="1"/>
</dbReference>
<dbReference type="InterPro" id="IPR014710">
    <property type="entry name" value="RmlC-like_jellyroll"/>
</dbReference>
<dbReference type="SMART" id="SM00100">
    <property type="entry name" value="cNMP"/>
    <property type="match status" value="1"/>
</dbReference>
<dbReference type="PANTHER" id="PTHR24567:SF75">
    <property type="entry name" value="FUMARATE AND NITRATE REDUCTION REGULATORY PROTEIN"/>
    <property type="match status" value="1"/>
</dbReference>
<dbReference type="Pfam" id="PF00027">
    <property type="entry name" value="cNMP_binding"/>
    <property type="match status" value="1"/>
</dbReference>
<keyword evidence="7" id="KW-1185">Reference proteome</keyword>
<dbReference type="InterPro" id="IPR036390">
    <property type="entry name" value="WH_DNA-bd_sf"/>
</dbReference>
<dbReference type="InterPro" id="IPR036388">
    <property type="entry name" value="WH-like_DNA-bd_sf"/>
</dbReference>
<evidence type="ECO:0000313" key="6">
    <source>
        <dbReference type="EMBL" id="MBP2296998.1"/>
    </source>
</evidence>
<dbReference type="CDD" id="cd00038">
    <property type="entry name" value="CAP_ED"/>
    <property type="match status" value="1"/>
</dbReference>
<evidence type="ECO:0000259" key="5">
    <source>
        <dbReference type="PROSITE" id="PS51063"/>
    </source>
</evidence>
<gene>
    <name evidence="6" type="ORF">J2851_006817</name>
</gene>
<evidence type="ECO:0000259" key="4">
    <source>
        <dbReference type="PROSITE" id="PS50042"/>
    </source>
</evidence>
<dbReference type="Gene3D" id="1.10.10.10">
    <property type="entry name" value="Winged helix-like DNA-binding domain superfamily/Winged helix DNA-binding domain"/>
    <property type="match status" value="1"/>
</dbReference>
<evidence type="ECO:0000256" key="1">
    <source>
        <dbReference type="ARBA" id="ARBA00023015"/>
    </source>
</evidence>